<dbReference type="PANTHER" id="PTHR12922">
    <property type="entry name" value="UBIQUINONE BIOSYNTHESIS PROTEIN"/>
    <property type="match status" value="1"/>
</dbReference>
<dbReference type="eggNOG" id="KOG3244">
    <property type="taxonomic scope" value="Eukaryota"/>
</dbReference>
<comment type="function">
    <text evidence="7">Lyase that catalyzes the C1-decarboxylation of 4-hydroxy-3-methoxy-5-(all-trans-polyprenyl)benzoic acid into 2-methoxy-6-(all-trans-polyprenyl)phenol during ubiquinone biosynthesis.</text>
</comment>
<keyword evidence="8" id="KW-0830">Ubiquinone</keyword>
<dbReference type="GO" id="GO:0120539">
    <property type="term" value="F:4-hydroxy-3-methoxy-5-polyprenylbenzoate decarboxylase activity"/>
    <property type="evidence" value="ECO:0007669"/>
    <property type="project" value="UniProtKB-EC"/>
</dbReference>
<gene>
    <name evidence="7" type="primary">COQ4</name>
    <name evidence="8" type="ORF">PIIN_04881</name>
</gene>
<dbReference type="STRING" id="1109443.G4TI11"/>
<dbReference type="OrthoDB" id="4249at2759"/>
<evidence type="ECO:0000256" key="1">
    <source>
        <dbReference type="ARBA" id="ARBA00022688"/>
    </source>
</evidence>
<comment type="caution">
    <text evidence="8">The sequence shown here is derived from an EMBL/GenBank/DDBJ whole genome shotgun (WGS) entry which is preliminary data.</text>
</comment>
<name>G4TI11_SERID</name>
<keyword evidence="5 7" id="KW-0456">Lyase</keyword>
<dbReference type="GO" id="GO:0031314">
    <property type="term" value="C:extrinsic component of mitochondrial inner membrane"/>
    <property type="evidence" value="ECO:0007669"/>
    <property type="project" value="UniProtKB-UniRule"/>
</dbReference>
<evidence type="ECO:0000256" key="7">
    <source>
        <dbReference type="HAMAP-Rule" id="MF_03111"/>
    </source>
</evidence>
<dbReference type="OMA" id="YYERHFH"/>
<dbReference type="Proteomes" id="UP000007148">
    <property type="component" value="Unassembled WGS sequence"/>
</dbReference>
<reference evidence="8 9" key="1">
    <citation type="journal article" date="2011" name="PLoS Pathog.">
        <title>Endophytic Life Strategies Decoded by Genome and Transcriptome Analyses of the Mutualistic Root Symbiont Piriformospora indica.</title>
        <authorList>
            <person name="Zuccaro A."/>
            <person name="Lahrmann U."/>
            <person name="Guldener U."/>
            <person name="Langen G."/>
            <person name="Pfiffi S."/>
            <person name="Biedenkopf D."/>
            <person name="Wong P."/>
            <person name="Samans B."/>
            <person name="Grimm C."/>
            <person name="Basiewicz M."/>
            <person name="Murat C."/>
            <person name="Martin F."/>
            <person name="Kogel K.H."/>
        </authorList>
    </citation>
    <scope>NUCLEOTIDE SEQUENCE [LARGE SCALE GENOMIC DNA]</scope>
    <source>
        <strain evidence="8 9">DSM 11827</strain>
    </source>
</reference>
<feature type="binding site" evidence="7">
    <location>
        <position position="180"/>
    </location>
    <ligand>
        <name>Zn(2+)</name>
        <dbReference type="ChEBI" id="CHEBI:29105"/>
    </ligand>
</feature>
<dbReference type="UniPathway" id="UPA00232"/>
<evidence type="ECO:0000256" key="5">
    <source>
        <dbReference type="ARBA" id="ARBA00023239"/>
    </source>
</evidence>
<keyword evidence="4 7" id="KW-0472">Membrane</keyword>
<dbReference type="Pfam" id="PF05019">
    <property type="entry name" value="Coq4"/>
    <property type="match status" value="1"/>
</dbReference>
<proteinExistence type="inferred from homology"/>
<comment type="subcellular location">
    <subcellularLocation>
        <location evidence="7">Mitochondrion inner membrane</location>
        <topology evidence="7">Peripheral membrane protein</topology>
        <orientation evidence="7">Matrix side</orientation>
    </subcellularLocation>
</comment>
<keyword evidence="7" id="KW-0479">Metal-binding</keyword>
<feature type="binding site" evidence="7">
    <location>
        <position position="164"/>
    </location>
    <ligand>
        <name>Zn(2+)</name>
        <dbReference type="ChEBI" id="CHEBI:29105"/>
    </ligand>
</feature>
<comment type="similarity">
    <text evidence="7">Belongs to the COQ4 family.</text>
</comment>
<dbReference type="HOGENOM" id="CLU_061241_0_1_1"/>
<comment type="subunit">
    <text evidence="7">Component of a multi-subunit COQ enzyme complex, composed of at least COQ3, COQ4, COQ5, COQ6, COQ7 and COQ9.</text>
</comment>
<keyword evidence="3 7" id="KW-0496">Mitochondrion</keyword>
<comment type="pathway">
    <text evidence="7">Cofactor biosynthesis; ubiquinone biosynthesis.</text>
</comment>
<evidence type="ECO:0000256" key="6">
    <source>
        <dbReference type="ARBA" id="ARBA00081568"/>
    </source>
</evidence>
<keyword evidence="7" id="KW-0862">Zinc</keyword>
<evidence type="ECO:0000313" key="9">
    <source>
        <dbReference type="Proteomes" id="UP000007148"/>
    </source>
</evidence>
<protein>
    <recommendedName>
        <fullName evidence="6">4-hydroxy-3-methoxy-5-polyprenylbenzoate decarboxylase</fullName>
    </recommendedName>
</protein>
<dbReference type="HAMAP" id="MF_03111">
    <property type="entry name" value="Coq4"/>
    <property type="match status" value="1"/>
</dbReference>
<evidence type="ECO:0000256" key="2">
    <source>
        <dbReference type="ARBA" id="ARBA00022792"/>
    </source>
</evidence>
<keyword evidence="2 7" id="KW-0999">Mitochondrion inner membrane</keyword>
<evidence type="ECO:0000313" key="8">
    <source>
        <dbReference type="EMBL" id="CCA70945.1"/>
    </source>
</evidence>
<organism evidence="8 9">
    <name type="scientific">Serendipita indica (strain DSM 11827)</name>
    <name type="common">Root endophyte fungus</name>
    <name type="synonym">Piriformospora indica</name>
    <dbReference type="NCBI Taxonomy" id="1109443"/>
    <lineage>
        <taxon>Eukaryota</taxon>
        <taxon>Fungi</taxon>
        <taxon>Dikarya</taxon>
        <taxon>Basidiomycota</taxon>
        <taxon>Agaricomycotina</taxon>
        <taxon>Agaricomycetes</taxon>
        <taxon>Sebacinales</taxon>
        <taxon>Serendipitaceae</taxon>
        <taxon>Serendipita</taxon>
    </lineage>
</organism>
<comment type="catalytic activity">
    <reaction evidence="7">
        <text>a 4-hydroxy-3-methoxy-5-(all-trans-polyprenyl)benzoate + H(+) = a 2-methoxy-6-(all-trans-polyprenyl)phenol + CO2</text>
        <dbReference type="Rhea" id="RHEA:81179"/>
        <dbReference type="Rhea" id="RHEA-COMP:9551"/>
        <dbReference type="Rhea" id="RHEA-COMP:10931"/>
        <dbReference type="ChEBI" id="CHEBI:15378"/>
        <dbReference type="ChEBI" id="CHEBI:16526"/>
        <dbReference type="ChEBI" id="CHEBI:62731"/>
        <dbReference type="ChEBI" id="CHEBI:84443"/>
        <dbReference type="EC" id="4.1.1.130"/>
    </reaction>
</comment>
<dbReference type="InterPro" id="IPR007715">
    <property type="entry name" value="Coq4"/>
</dbReference>
<dbReference type="PANTHER" id="PTHR12922:SF7">
    <property type="entry name" value="UBIQUINONE BIOSYNTHESIS PROTEIN COQ4 HOMOLOG, MITOCHONDRIAL"/>
    <property type="match status" value="1"/>
</dbReference>
<dbReference type="EMBL" id="CAFZ01000100">
    <property type="protein sequence ID" value="CCA70945.1"/>
    <property type="molecule type" value="Genomic_DNA"/>
</dbReference>
<evidence type="ECO:0000256" key="4">
    <source>
        <dbReference type="ARBA" id="ARBA00023136"/>
    </source>
</evidence>
<accession>G4TI11</accession>
<evidence type="ECO:0000256" key="3">
    <source>
        <dbReference type="ARBA" id="ARBA00023128"/>
    </source>
</evidence>
<feature type="binding site" evidence="7">
    <location>
        <position position="165"/>
    </location>
    <ligand>
        <name>Zn(2+)</name>
        <dbReference type="ChEBI" id="CHEBI:29105"/>
    </ligand>
</feature>
<comment type="cofactor">
    <cofactor evidence="7">
        <name>Zn(2+)</name>
        <dbReference type="ChEBI" id="CHEBI:29105"/>
    </cofactor>
</comment>
<keyword evidence="9" id="KW-1185">Reference proteome</keyword>
<dbReference type="AlphaFoldDB" id="G4TI11"/>
<feature type="binding site" evidence="7">
    <location>
        <position position="168"/>
    </location>
    <ligand>
        <name>Zn(2+)</name>
        <dbReference type="ChEBI" id="CHEBI:29105"/>
    </ligand>
</feature>
<dbReference type="FunCoup" id="G4TI11">
    <property type="interactions" value="315"/>
</dbReference>
<dbReference type="InParanoid" id="G4TI11"/>
<keyword evidence="1 7" id="KW-0831">Ubiquinone biosynthesis</keyword>
<dbReference type="GO" id="GO:0008270">
    <property type="term" value="F:zinc ion binding"/>
    <property type="evidence" value="ECO:0007669"/>
    <property type="project" value="UniProtKB-UniRule"/>
</dbReference>
<dbReference type="InterPro" id="IPR027540">
    <property type="entry name" value="Coq4_euk"/>
</dbReference>
<sequence length="288" mass="32850">MSALRFRVGLTRQSIRTRISLRGTLPVCSQARHVKTPAYDGHIPLNWAENAFMAVGSAVMSLLDPRRGDMIAALGETTAGNSLYKLREQMLESPEGRRILKERPRVNTDTVDMTKLAQLPEGTFGRTYVQWLERCGVTPDTREPVHYIDDPELAYVIQRYRECHDFYHALCNLPVNVESELALKWFEFVHFGLPMAGLGAVFGPLRLDATKRARLFREYVPWALRCGASAKPLIAVYWEERWEMNVADMKRELGMWDPPEAIWSKKLSEAKKAKLRKEQANASTTPEA</sequence>